<dbReference type="Pfam" id="PF01380">
    <property type="entry name" value="SIS"/>
    <property type="match status" value="1"/>
</dbReference>
<sequence length="187" mass="20145">MSAFHHQAAEIVSELDATVARVSTDEVENTLNALMTANTIFVIGVGREGLAAKGFAMRLAHLGLRVHWAWDDTTPAVTADDALLMVNGPGNIGHLDYVFDRVREVGATTIVVSALAGARTPGMADVTLIVPATVYRGKGDLVPSIQPMGSLFEQATLLVFDTLILQLIERLGIHSYAELAPRHRNFE</sequence>
<dbReference type="PANTHER" id="PTHR43443:SF1">
    <property type="entry name" value="3-HEXULOSE-6-PHOSPHATE ISOMERASE"/>
    <property type="match status" value="1"/>
</dbReference>
<evidence type="ECO:0000313" key="4">
    <source>
        <dbReference type="Proteomes" id="UP001206924"/>
    </source>
</evidence>
<protein>
    <recommendedName>
        <fullName evidence="2">SIS domain-containing protein</fullName>
    </recommendedName>
</protein>
<dbReference type="Gene3D" id="3.40.50.10490">
    <property type="entry name" value="Glucose-6-phosphate isomerase like protein, domain 1"/>
    <property type="match status" value="1"/>
</dbReference>
<organism evidence="3 4">
    <name type="scientific">Arthrobacter jinronghuae</name>
    <dbReference type="NCBI Taxonomy" id="2964609"/>
    <lineage>
        <taxon>Bacteria</taxon>
        <taxon>Bacillati</taxon>
        <taxon>Actinomycetota</taxon>
        <taxon>Actinomycetes</taxon>
        <taxon>Micrococcales</taxon>
        <taxon>Micrococcaceae</taxon>
        <taxon>Arthrobacter</taxon>
    </lineage>
</organism>
<comment type="similarity">
    <text evidence="1">Belongs to the SIS family. PHI subfamily.</text>
</comment>
<proteinExistence type="inferred from homology"/>
<dbReference type="PROSITE" id="PS51464">
    <property type="entry name" value="SIS"/>
    <property type="match status" value="1"/>
</dbReference>
<gene>
    <name evidence="3" type="ORF">NNX28_10190</name>
</gene>
<evidence type="ECO:0000256" key="1">
    <source>
        <dbReference type="ARBA" id="ARBA00009235"/>
    </source>
</evidence>
<dbReference type="Proteomes" id="UP001206924">
    <property type="component" value="Unassembled WGS sequence"/>
</dbReference>
<reference evidence="3 4" key="1">
    <citation type="submission" date="2022-07" db="EMBL/GenBank/DDBJ databases">
        <title>Novel species in genus Arthrobacter.</title>
        <authorList>
            <person name="Liu Y."/>
        </authorList>
    </citation>
    <scope>NUCLEOTIDE SEQUENCE [LARGE SCALE GENOMIC DNA]</scope>
    <source>
        <strain evidence="4">zg-Y859</strain>
    </source>
</reference>
<dbReference type="EMBL" id="JANFLP010000010">
    <property type="protein sequence ID" value="MCQ1950299.1"/>
    <property type="molecule type" value="Genomic_DNA"/>
</dbReference>
<dbReference type="SUPFAM" id="SSF53697">
    <property type="entry name" value="SIS domain"/>
    <property type="match status" value="1"/>
</dbReference>
<dbReference type="RefSeq" id="WP_255865676.1">
    <property type="nucleotide sequence ID" value="NZ_CP104263.1"/>
</dbReference>
<name>A0ABT1NRF3_9MICC</name>
<comment type="caution">
    <text evidence="3">The sequence shown here is derived from an EMBL/GenBank/DDBJ whole genome shotgun (WGS) entry which is preliminary data.</text>
</comment>
<dbReference type="InterPro" id="IPR001347">
    <property type="entry name" value="SIS_dom"/>
</dbReference>
<evidence type="ECO:0000313" key="3">
    <source>
        <dbReference type="EMBL" id="MCQ1950299.1"/>
    </source>
</evidence>
<accession>A0ABT1NRF3</accession>
<feature type="domain" description="SIS" evidence="2">
    <location>
        <begin position="30"/>
        <end position="173"/>
    </location>
</feature>
<dbReference type="InterPro" id="IPR017552">
    <property type="entry name" value="PHI/rmpB"/>
</dbReference>
<evidence type="ECO:0000259" key="2">
    <source>
        <dbReference type="PROSITE" id="PS51464"/>
    </source>
</evidence>
<keyword evidence="4" id="KW-1185">Reference proteome</keyword>
<dbReference type="InterPro" id="IPR046348">
    <property type="entry name" value="SIS_dom_sf"/>
</dbReference>
<dbReference type="PANTHER" id="PTHR43443">
    <property type="entry name" value="3-HEXULOSE-6-PHOSPHATE ISOMERASE"/>
    <property type="match status" value="1"/>
</dbReference>